<reference evidence="2 3" key="1">
    <citation type="journal article" date="2017" name="Genome Biol. Evol.">
        <title>Phytophthora megakarya and P. palmivora, closely related causal agents of cacao black pod rot, underwent increases in genome sizes and gene numbers by different mechanisms.</title>
        <authorList>
            <person name="Ali S.S."/>
            <person name="Shao J."/>
            <person name="Lary D.J."/>
            <person name="Kronmiller B."/>
            <person name="Shen D."/>
            <person name="Strem M.D."/>
            <person name="Amoako-Attah I."/>
            <person name="Akrofi A.Y."/>
            <person name="Begoude B.A."/>
            <person name="Ten Hoopen G.M."/>
            <person name="Coulibaly K."/>
            <person name="Kebe B.I."/>
            <person name="Melnick R.L."/>
            <person name="Guiltinan M.J."/>
            <person name="Tyler B.M."/>
            <person name="Meinhardt L.W."/>
            <person name="Bailey B.A."/>
        </authorList>
    </citation>
    <scope>NUCLEOTIDE SEQUENCE [LARGE SCALE GENOMIC DNA]</scope>
    <source>
        <strain evidence="3">sbr112.9</strain>
    </source>
</reference>
<accession>A0A2P4XWG7</accession>
<dbReference type="InterPro" id="IPR021109">
    <property type="entry name" value="Peptidase_aspartic_dom_sf"/>
</dbReference>
<organism evidence="2 3">
    <name type="scientific">Phytophthora palmivora</name>
    <dbReference type="NCBI Taxonomy" id="4796"/>
    <lineage>
        <taxon>Eukaryota</taxon>
        <taxon>Sar</taxon>
        <taxon>Stramenopiles</taxon>
        <taxon>Oomycota</taxon>
        <taxon>Peronosporomycetes</taxon>
        <taxon>Peronosporales</taxon>
        <taxon>Peronosporaceae</taxon>
        <taxon>Phytophthora</taxon>
    </lineage>
</organism>
<dbReference type="OrthoDB" id="127626at2759"/>
<evidence type="ECO:0000313" key="2">
    <source>
        <dbReference type="EMBL" id="POM69898.1"/>
    </source>
</evidence>
<evidence type="ECO:0000313" key="3">
    <source>
        <dbReference type="Proteomes" id="UP000237271"/>
    </source>
</evidence>
<name>A0A2P4XWG7_9STRA</name>
<dbReference type="EMBL" id="NCKW01007804">
    <property type="protein sequence ID" value="POM69898.1"/>
    <property type="molecule type" value="Genomic_DNA"/>
</dbReference>
<sequence>MVPLDLGVKFLDFDGRERCLVLDLDSRYDLILGMAWLERHEPWIDWKSKTLGATHFSPDGALASHEPTSARTQKRYWREHWTEKVSLLDVGVSELVNACVRDTSPELGATLTTSAGPERSSLDERGVARNPLGGVGPTRDAPPRIQVDAVGNEPRFHGLRPDENCVVARTPLSSTRPDGKLLRAPSATLYTSDAVSSVSSEDTPRDCSEQLFTLVNGVTGEVDGDISLSDLPTVDALLKLDE</sequence>
<comment type="caution">
    <text evidence="2">The sequence shown here is derived from an EMBL/GenBank/DDBJ whole genome shotgun (WGS) entry which is preliminary data.</text>
</comment>
<dbReference type="Gene3D" id="2.40.70.10">
    <property type="entry name" value="Acid Proteases"/>
    <property type="match status" value="1"/>
</dbReference>
<keyword evidence="2" id="KW-0808">Transferase</keyword>
<feature type="region of interest" description="Disordered" evidence="1">
    <location>
        <begin position="107"/>
        <end position="145"/>
    </location>
</feature>
<feature type="non-terminal residue" evidence="2">
    <location>
        <position position="242"/>
    </location>
</feature>
<dbReference type="Proteomes" id="UP000237271">
    <property type="component" value="Unassembled WGS sequence"/>
</dbReference>
<gene>
    <name evidence="2" type="ORF">PHPALM_13774</name>
</gene>
<evidence type="ECO:0000256" key="1">
    <source>
        <dbReference type="SAM" id="MobiDB-lite"/>
    </source>
</evidence>
<proteinExistence type="predicted"/>
<dbReference type="AlphaFoldDB" id="A0A2P4XWG7"/>
<protein>
    <submittedName>
        <fullName evidence="2">Reverse transcriptase</fullName>
    </submittedName>
</protein>
<dbReference type="GO" id="GO:0003964">
    <property type="term" value="F:RNA-directed DNA polymerase activity"/>
    <property type="evidence" value="ECO:0007669"/>
    <property type="project" value="UniProtKB-KW"/>
</dbReference>
<keyword evidence="2" id="KW-0695">RNA-directed DNA polymerase</keyword>
<keyword evidence="3" id="KW-1185">Reference proteome</keyword>
<keyword evidence="2" id="KW-0548">Nucleotidyltransferase</keyword>